<feature type="active site" description="Proton acceptor" evidence="7">
    <location>
        <position position="169"/>
    </location>
</feature>
<organism evidence="9">
    <name type="scientific">uncultured delta proteobacterium</name>
    <dbReference type="NCBI Taxonomy" id="34034"/>
    <lineage>
        <taxon>Bacteria</taxon>
        <taxon>Deltaproteobacteria</taxon>
        <taxon>environmental samples</taxon>
    </lineage>
</organism>
<reference evidence="9" key="1">
    <citation type="submission" date="2016-04" db="EMBL/GenBank/DDBJ databases">
        <authorList>
            <person name="Evans L.H."/>
            <person name="Alamgir A."/>
            <person name="Owens N."/>
            <person name="Weber N.D."/>
            <person name="Virtaneva K."/>
            <person name="Barbian K."/>
            <person name="Babar A."/>
            <person name="Rosenke K."/>
        </authorList>
    </citation>
    <scope>NUCLEOTIDE SEQUENCE</scope>
    <source>
        <strain evidence="9">86</strain>
    </source>
</reference>
<feature type="binding site" evidence="7">
    <location>
        <position position="175"/>
    </location>
    <ligand>
        <name>substrate</name>
    </ligand>
</feature>
<comment type="function">
    <text evidence="7">Involved in the gluconeogenesis. Catalyzes stereospecifically the conversion of dihydroxyacetone phosphate (DHAP) to D-glyceraldehyde-3-phosphate (G3P).</text>
</comment>
<dbReference type="EMBL" id="FLUQ01000001">
    <property type="protein sequence ID" value="SBV94273.1"/>
    <property type="molecule type" value="Genomic_DNA"/>
</dbReference>
<comment type="subcellular location">
    <subcellularLocation>
        <location evidence="7 8">Cytoplasm</location>
    </subcellularLocation>
</comment>
<comment type="similarity">
    <text evidence="2 7 8">Belongs to the triosephosphate isomerase family.</text>
</comment>
<sequence>MKKMMAANWKMHKTRAEARESAATLIASLAAIPADREVVIFAPYTVLADCAKEFEGKTGFSLGGQNVYSEDHGAFTGEISPAMLRDAGCTHVLTGHSERRALFHESSEFIGKKTAFALKQGLKVTLCIGETLEQREAGKLESVLREQLTKGLAEVDNAVSENDLAIAYEPVWAIGTGKVAGPAEILETHALVRKLLVERFPKQGTSIRILYGGSVKPDNTPEIITLDNVDGVLVGGASLDAASMRRIVLA</sequence>
<dbReference type="InterPro" id="IPR035990">
    <property type="entry name" value="TIM_sf"/>
</dbReference>
<keyword evidence="4 7" id="KW-0963">Cytoplasm</keyword>
<feature type="binding site" evidence="7">
    <location>
        <begin position="8"/>
        <end position="10"/>
    </location>
    <ligand>
        <name>substrate</name>
    </ligand>
</feature>
<protein>
    <recommendedName>
        <fullName evidence="7 8">Triosephosphate isomerase</fullName>
        <shortName evidence="7">TIM</shortName>
        <shortName evidence="7">TPI</shortName>
        <ecNumber evidence="7 8">5.3.1.1</ecNumber>
    </recommendedName>
    <alternativeName>
        <fullName evidence="7">Triose-phosphate isomerase</fullName>
    </alternativeName>
</protein>
<evidence type="ECO:0000256" key="5">
    <source>
        <dbReference type="ARBA" id="ARBA00023152"/>
    </source>
</evidence>
<dbReference type="Gene3D" id="3.20.20.70">
    <property type="entry name" value="Aldolase class I"/>
    <property type="match status" value="1"/>
</dbReference>
<dbReference type="GO" id="GO:0046166">
    <property type="term" value="P:glyceraldehyde-3-phosphate biosynthetic process"/>
    <property type="evidence" value="ECO:0007669"/>
    <property type="project" value="TreeGrafter"/>
</dbReference>
<dbReference type="GO" id="GO:0006096">
    <property type="term" value="P:glycolytic process"/>
    <property type="evidence" value="ECO:0007669"/>
    <property type="project" value="UniProtKB-UniRule"/>
</dbReference>
<keyword evidence="3 7" id="KW-0312">Gluconeogenesis</keyword>
<dbReference type="SUPFAM" id="SSF51351">
    <property type="entry name" value="Triosephosphate isomerase (TIM)"/>
    <property type="match status" value="1"/>
</dbReference>
<keyword evidence="6 7" id="KW-0413">Isomerase</keyword>
<dbReference type="GO" id="GO:0004807">
    <property type="term" value="F:triose-phosphate isomerase activity"/>
    <property type="evidence" value="ECO:0007669"/>
    <property type="project" value="UniProtKB-UniRule"/>
</dbReference>
<keyword evidence="5 7" id="KW-0324">Glycolysis</keyword>
<evidence type="ECO:0000256" key="8">
    <source>
        <dbReference type="RuleBase" id="RU363013"/>
    </source>
</evidence>
<dbReference type="InterPro" id="IPR020861">
    <property type="entry name" value="Triosephosphate_isomerase_AS"/>
</dbReference>
<dbReference type="GO" id="GO:0019563">
    <property type="term" value="P:glycerol catabolic process"/>
    <property type="evidence" value="ECO:0007669"/>
    <property type="project" value="TreeGrafter"/>
</dbReference>
<dbReference type="UniPathway" id="UPA00138"/>
<comment type="subunit">
    <text evidence="7 8">Homodimer.</text>
</comment>
<evidence type="ECO:0000256" key="4">
    <source>
        <dbReference type="ARBA" id="ARBA00022490"/>
    </source>
</evidence>
<evidence type="ECO:0000313" key="9">
    <source>
        <dbReference type="EMBL" id="SBV94273.1"/>
    </source>
</evidence>
<evidence type="ECO:0000256" key="6">
    <source>
        <dbReference type="ARBA" id="ARBA00023235"/>
    </source>
</evidence>
<dbReference type="CDD" id="cd00311">
    <property type="entry name" value="TIM"/>
    <property type="match status" value="1"/>
</dbReference>
<dbReference type="HAMAP" id="MF_00147_B">
    <property type="entry name" value="TIM_B"/>
    <property type="match status" value="1"/>
</dbReference>
<feature type="binding site" evidence="7">
    <location>
        <begin position="235"/>
        <end position="236"/>
    </location>
    <ligand>
        <name>substrate</name>
    </ligand>
</feature>
<comment type="pathway">
    <text evidence="7 8">Carbohydrate biosynthesis; gluconeogenesis.</text>
</comment>
<gene>
    <name evidence="7 9" type="primary">tpiA</name>
    <name evidence="9" type="ORF">KL86DPRO_10670</name>
</gene>
<dbReference type="Pfam" id="PF00121">
    <property type="entry name" value="TIM"/>
    <property type="match status" value="1"/>
</dbReference>
<dbReference type="GO" id="GO:0005829">
    <property type="term" value="C:cytosol"/>
    <property type="evidence" value="ECO:0007669"/>
    <property type="project" value="TreeGrafter"/>
</dbReference>
<dbReference type="InterPro" id="IPR022896">
    <property type="entry name" value="TrioseP_Isoase_bac/euk"/>
</dbReference>
<dbReference type="PANTHER" id="PTHR21139">
    <property type="entry name" value="TRIOSEPHOSPHATE ISOMERASE"/>
    <property type="match status" value="1"/>
</dbReference>
<feature type="binding site" evidence="7">
    <location>
        <position position="214"/>
    </location>
    <ligand>
        <name>substrate</name>
    </ligand>
</feature>
<name>A0A212J4A6_9DELT</name>
<accession>A0A212J4A6</accession>
<proteinExistence type="inferred from homology"/>
<dbReference type="EC" id="5.3.1.1" evidence="7 8"/>
<evidence type="ECO:0000256" key="1">
    <source>
        <dbReference type="ARBA" id="ARBA00004680"/>
    </source>
</evidence>
<evidence type="ECO:0000256" key="2">
    <source>
        <dbReference type="ARBA" id="ARBA00007422"/>
    </source>
</evidence>
<comment type="catalytic activity">
    <reaction evidence="7 8">
        <text>D-glyceraldehyde 3-phosphate = dihydroxyacetone phosphate</text>
        <dbReference type="Rhea" id="RHEA:18585"/>
        <dbReference type="ChEBI" id="CHEBI:57642"/>
        <dbReference type="ChEBI" id="CHEBI:59776"/>
        <dbReference type="EC" id="5.3.1.1"/>
    </reaction>
</comment>
<dbReference type="InterPro" id="IPR000652">
    <property type="entry name" value="Triosephosphate_isomerase"/>
</dbReference>
<dbReference type="PROSITE" id="PS00171">
    <property type="entry name" value="TIM_1"/>
    <property type="match status" value="1"/>
</dbReference>
<evidence type="ECO:0000256" key="7">
    <source>
        <dbReference type="HAMAP-Rule" id="MF_00147"/>
    </source>
</evidence>
<dbReference type="FunFam" id="3.20.20.70:FF:000016">
    <property type="entry name" value="Triosephosphate isomerase"/>
    <property type="match status" value="1"/>
</dbReference>
<feature type="active site" description="Electrophile" evidence="7">
    <location>
        <position position="96"/>
    </location>
</feature>
<dbReference type="PANTHER" id="PTHR21139:SF42">
    <property type="entry name" value="TRIOSEPHOSPHATE ISOMERASE"/>
    <property type="match status" value="1"/>
</dbReference>
<dbReference type="UniPathway" id="UPA00109">
    <property type="reaction ID" value="UER00189"/>
</dbReference>
<dbReference type="AlphaFoldDB" id="A0A212J4A6"/>
<dbReference type="GO" id="GO:0006094">
    <property type="term" value="P:gluconeogenesis"/>
    <property type="evidence" value="ECO:0007669"/>
    <property type="project" value="UniProtKB-UniRule"/>
</dbReference>
<dbReference type="PROSITE" id="PS51440">
    <property type="entry name" value="TIM_2"/>
    <property type="match status" value="1"/>
</dbReference>
<evidence type="ECO:0000256" key="3">
    <source>
        <dbReference type="ARBA" id="ARBA00022432"/>
    </source>
</evidence>
<dbReference type="NCBIfam" id="TIGR00419">
    <property type="entry name" value="tim"/>
    <property type="match status" value="1"/>
</dbReference>
<dbReference type="InterPro" id="IPR013785">
    <property type="entry name" value="Aldolase_TIM"/>
</dbReference>
<comment type="pathway">
    <text evidence="1 7 8">Carbohydrate degradation; glycolysis; D-glyceraldehyde 3-phosphate from glycerone phosphate: step 1/1.</text>
</comment>